<dbReference type="RefSeq" id="WP_233055096.1">
    <property type="nucleotide sequence ID" value="NZ_JAIMJA010000045.1"/>
</dbReference>
<evidence type="ECO:0000313" key="4">
    <source>
        <dbReference type="Proteomes" id="UP001201273"/>
    </source>
</evidence>
<dbReference type="PANTHER" id="PTHR30535">
    <property type="entry name" value="VITAMIN B12-BINDING PROTEIN"/>
    <property type="match status" value="1"/>
</dbReference>
<comment type="caution">
    <text evidence="3">The sequence shown here is derived from an EMBL/GenBank/DDBJ whole genome shotgun (WGS) entry which is preliminary data.</text>
</comment>
<evidence type="ECO:0000259" key="2">
    <source>
        <dbReference type="PROSITE" id="PS50983"/>
    </source>
</evidence>
<dbReference type="Pfam" id="PF01497">
    <property type="entry name" value="Peripla_BP_2"/>
    <property type="match status" value="1"/>
</dbReference>
<dbReference type="PROSITE" id="PS50983">
    <property type="entry name" value="FE_B12_PBP"/>
    <property type="match status" value="1"/>
</dbReference>
<organism evidence="3 4">
    <name type="scientific">Motilimonas cestriensis</name>
    <dbReference type="NCBI Taxonomy" id="2742685"/>
    <lineage>
        <taxon>Bacteria</taxon>
        <taxon>Pseudomonadati</taxon>
        <taxon>Pseudomonadota</taxon>
        <taxon>Gammaproteobacteria</taxon>
        <taxon>Alteromonadales</taxon>
        <taxon>Alteromonadales genera incertae sedis</taxon>
        <taxon>Motilimonas</taxon>
    </lineage>
</organism>
<feature type="coiled-coil region" evidence="1">
    <location>
        <begin position="121"/>
        <end position="158"/>
    </location>
</feature>
<dbReference type="Gene3D" id="3.40.50.1980">
    <property type="entry name" value="Nitrogenase molybdenum iron protein domain"/>
    <property type="match status" value="2"/>
</dbReference>
<dbReference type="InterPro" id="IPR050902">
    <property type="entry name" value="ABC_Transporter_SBP"/>
</dbReference>
<evidence type="ECO:0000256" key="1">
    <source>
        <dbReference type="SAM" id="Coils"/>
    </source>
</evidence>
<keyword evidence="1" id="KW-0175">Coiled coil</keyword>
<sequence length="288" mass="30337">MPKSSHEDVMMRAISLLLISLVFSSTVLANNKIVSAGATITEIIYALGAQQQLVGTDVTSSKWHNGTLPDVGYHRALTVEGLLSLTPDLLIASKEAGPDTTLQLLQQAGVNVRIVSSGNRVADLKQRINEIAQQTGRMEQASNLNDKVDALANQLQQQTPAKAQQQKAIFLLLREGSPASLAGKETPADAIINLMGATNPAAATISSYKPASAEALLAMAPDVILVSHRTLKALGSVEALLAAHPMLAATPAGQARRVFSIAGTSLIGELGISSLHEALRLNNRIYGN</sequence>
<name>A0ABS8WGM7_9GAMM</name>
<dbReference type="SUPFAM" id="SSF53807">
    <property type="entry name" value="Helical backbone' metal receptor"/>
    <property type="match status" value="1"/>
</dbReference>
<reference evidence="3 4" key="1">
    <citation type="journal article" date="2022" name="Environ. Microbiol. Rep.">
        <title>Eco-phylogenetic analyses reveal divergent evolution of vitamin B12 metabolism in the marine bacterial family 'Psychromonadaceae'.</title>
        <authorList>
            <person name="Jin X."/>
            <person name="Yang Y."/>
            <person name="Cao H."/>
            <person name="Gao B."/>
            <person name="Zhao Z."/>
        </authorList>
    </citation>
    <scope>NUCLEOTIDE SEQUENCE [LARGE SCALE GENOMIC DNA]</scope>
    <source>
        <strain evidence="3 4">MKS20</strain>
    </source>
</reference>
<accession>A0ABS8WGM7</accession>
<proteinExistence type="predicted"/>
<dbReference type="InterPro" id="IPR002491">
    <property type="entry name" value="ABC_transptr_periplasmic_BD"/>
</dbReference>
<protein>
    <submittedName>
        <fullName evidence="3">ABC transporter substrate-binding protein</fullName>
    </submittedName>
</protein>
<gene>
    <name evidence="3" type="ORF">K6Y31_21530</name>
</gene>
<feature type="domain" description="Fe/B12 periplasmic-binding" evidence="2">
    <location>
        <begin position="32"/>
        <end position="288"/>
    </location>
</feature>
<keyword evidence="4" id="KW-1185">Reference proteome</keyword>
<dbReference type="Proteomes" id="UP001201273">
    <property type="component" value="Unassembled WGS sequence"/>
</dbReference>
<dbReference type="PANTHER" id="PTHR30535:SF4">
    <property type="entry name" value="HEMIN-BINDING PERIPLASMIC PROTEIN HMUT"/>
    <property type="match status" value="1"/>
</dbReference>
<evidence type="ECO:0000313" key="3">
    <source>
        <dbReference type="EMBL" id="MCE2597357.1"/>
    </source>
</evidence>
<dbReference type="EMBL" id="JAIMJA010000045">
    <property type="protein sequence ID" value="MCE2597357.1"/>
    <property type="molecule type" value="Genomic_DNA"/>
</dbReference>